<dbReference type="InterPro" id="IPR042100">
    <property type="entry name" value="Bug_dom1"/>
</dbReference>
<dbReference type="Pfam" id="PF03401">
    <property type="entry name" value="TctC"/>
    <property type="match status" value="1"/>
</dbReference>
<keyword evidence="4" id="KW-1185">Reference proteome</keyword>
<dbReference type="Proteomes" id="UP001385892">
    <property type="component" value="Unassembled WGS sequence"/>
</dbReference>
<comment type="similarity">
    <text evidence="1">Belongs to the UPF0065 (bug) family.</text>
</comment>
<dbReference type="EMBL" id="JBBKZT010000004">
    <property type="protein sequence ID" value="MEJ8846978.1"/>
    <property type="molecule type" value="Genomic_DNA"/>
</dbReference>
<dbReference type="CDD" id="cd07012">
    <property type="entry name" value="PBP2_Bug_TTT"/>
    <property type="match status" value="1"/>
</dbReference>
<keyword evidence="2" id="KW-0732">Signal</keyword>
<feature type="chain" id="PRO_5045452575" evidence="2">
    <location>
        <begin position="26"/>
        <end position="324"/>
    </location>
</feature>
<dbReference type="RefSeq" id="WP_340342128.1">
    <property type="nucleotide sequence ID" value="NZ_JBBKZT010000004.1"/>
</dbReference>
<feature type="signal peptide" evidence="2">
    <location>
        <begin position="1"/>
        <end position="25"/>
    </location>
</feature>
<sequence>MIRLRLLNLLCALAMIGITMPAAWAQAPSSQPTRLVSPWAAGGLIDAMGRHFAEHLSARMGTPFYVDNKPGAAGTIAATLVAKGPSDGKQLMLTTGAAISIAPHLRPGLKYNPLTDFAFIGMIADLPMSISVRSDSPYQTLADVIKDAKARPGKVSMANTGVGSITHLTAELFGQAVGASFLHVPYQGPTQQFQDLMGGQVDLVMTSSIGLEPFVASRKVRALGTFTRERLASSGMAPTVSKATGIRGLDLPVWLGVMANSQTSPQLLDKLAAEFLAICKLPETQEKFKEVAVCGNAKEFEKVVRDDYKRWGEIIRTADIPPQN</sequence>
<dbReference type="PIRSF" id="PIRSF017082">
    <property type="entry name" value="YflP"/>
    <property type="match status" value="1"/>
</dbReference>
<comment type="caution">
    <text evidence="3">The sequence shown here is derived from an EMBL/GenBank/DDBJ whole genome shotgun (WGS) entry which is preliminary data.</text>
</comment>
<name>A0ABU8WHI3_9BURK</name>
<evidence type="ECO:0000256" key="1">
    <source>
        <dbReference type="ARBA" id="ARBA00006987"/>
    </source>
</evidence>
<dbReference type="SUPFAM" id="SSF53850">
    <property type="entry name" value="Periplasmic binding protein-like II"/>
    <property type="match status" value="1"/>
</dbReference>
<dbReference type="Gene3D" id="3.40.190.10">
    <property type="entry name" value="Periplasmic binding protein-like II"/>
    <property type="match status" value="1"/>
</dbReference>
<accession>A0ABU8WHI3</accession>
<dbReference type="PANTHER" id="PTHR42928:SF5">
    <property type="entry name" value="BLR1237 PROTEIN"/>
    <property type="match status" value="1"/>
</dbReference>
<reference evidence="3 4" key="1">
    <citation type="submission" date="2024-03" db="EMBL/GenBank/DDBJ databases">
        <title>Novel species of the genus Variovorax.</title>
        <authorList>
            <person name="Liu Q."/>
            <person name="Xin Y.-H."/>
        </authorList>
    </citation>
    <scope>NUCLEOTIDE SEQUENCE [LARGE SCALE GENOMIC DNA]</scope>
    <source>
        <strain evidence="3 4">KACC 18900</strain>
    </source>
</reference>
<evidence type="ECO:0000313" key="4">
    <source>
        <dbReference type="Proteomes" id="UP001385892"/>
    </source>
</evidence>
<dbReference type="PANTHER" id="PTHR42928">
    <property type="entry name" value="TRICARBOXYLATE-BINDING PROTEIN"/>
    <property type="match status" value="1"/>
</dbReference>
<gene>
    <name evidence="3" type="ORF">WKW82_09975</name>
</gene>
<protein>
    <submittedName>
        <fullName evidence="3">Tripartite tricarboxylate transporter substrate binding protein</fullName>
    </submittedName>
</protein>
<evidence type="ECO:0000256" key="2">
    <source>
        <dbReference type="SAM" id="SignalP"/>
    </source>
</evidence>
<evidence type="ECO:0000313" key="3">
    <source>
        <dbReference type="EMBL" id="MEJ8846978.1"/>
    </source>
</evidence>
<proteinExistence type="inferred from homology"/>
<organism evidence="3 4">
    <name type="scientific">Variovorax rhizosphaerae</name>
    <dbReference type="NCBI Taxonomy" id="1836200"/>
    <lineage>
        <taxon>Bacteria</taxon>
        <taxon>Pseudomonadati</taxon>
        <taxon>Pseudomonadota</taxon>
        <taxon>Betaproteobacteria</taxon>
        <taxon>Burkholderiales</taxon>
        <taxon>Comamonadaceae</taxon>
        <taxon>Variovorax</taxon>
    </lineage>
</organism>
<dbReference type="InterPro" id="IPR005064">
    <property type="entry name" value="BUG"/>
</dbReference>
<dbReference type="Gene3D" id="3.40.190.150">
    <property type="entry name" value="Bordetella uptake gene, domain 1"/>
    <property type="match status" value="1"/>
</dbReference>